<evidence type="ECO:0000313" key="14">
    <source>
        <dbReference type="Proteomes" id="UP000288227"/>
    </source>
</evidence>
<feature type="domain" description="PAS" evidence="10">
    <location>
        <begin position="776"/>
        <end position="839"/>
    </location>
</feature>
<accession>A0A401U693</accession>
<evidence type="ECO:0000259" key="11">
    <source>
        <dbReference type="PROSITE" id="PS50113"/>
    </source>
</evidence>
<dbReference type="InterPro" id="IPR013767">
    <property type="entry name" value="PAS_fold"/>
</dbReference>
<dbReference type="InterPro" id="IPR000014">
    <property type="entry name" value="PAS"/>
</dbReference>
<keyword evidence="3 9" id="KW-0812">Transmembrane</keyword>
<proteinExistence type="predicted"/>
<evidence type="ECO:0000256" key="1">
    <source>
        <dbReference type="ARBA" id="ARBA00004370"/>
    </source>
</evidence>
<comment type="subcellular location">
    <subcellularLocation>
        <location evidence="1">Membrane</location>
    </subcellularLocation>
</comment>
<dbReference type="SMART" id="SM00091">
    <property type="entry name" value="PAS"/>
    <property type="match status" value="4"/>
</dbReference>
<evidence type="ECO:0000256" key="9">
    <source>
        <dbReference type="SAM" id="Phobius"/>
    </source>
</evidence>
<dbReference type="CDD" id="cd16917">
    <property type="entry name" value="HATPase_UhpB-NarQ-NarX-like"/>
    <property type="match status" value="1"/>
</dbReference>
<evidence type="ECO:0000259" key="12">
    <source>
        <dbReference type="PROSITE" id="PS50839"/>
    </source>
</evidence>
<evidence type="ECO:0000256" key="7">
    <source>
        <dbReference type="ARBA" id="ARBA00023136"/>
    </source>
</evidence>
<feature type="domain" description="PAC" evidence="11">
    <location>
        <begin position="596"/>
        <end position="648"/>
    </location>
</feature>
<dbReference type="InterPro" id="IPR000700">
    <property type="entry name" value="PAS-assoc_C"/>
</dbReference>
<feature type="domain" description="PAC" evidence="11">
    <location>
        <begin position="716"/>
        <end position="768"/>
    </location>
</feature>
<keyword evidence="8" id="KW-0175">Coiled coil</keyword>
<dbReference type="InterPro" id="IPR011712">
    <property type="entry name" value="Sig_transdc_His_kin_sub3_dim/P"/>
</dbReference>
<evidence type="ECO:0000256" key="4">
    <source>
        <dbReference type="ARBA" id="ARBA00022777"/>
    </source>
</evidence>
<dbReference type="Pfam" id="PF13596">
    <property type="entry name" value="PAS_10"/>
    <property type="match status" value="1"/>
</dbReference>
<dbReference type="Proteomes" id="UP000288227">
    <property type="component" value="Unassembled WGS sequence"/>
</dbReference>
<name>A0A401U693_9BACT</name>
<dbReference type="InterPro" id="IPR003594">
    <property type="entry name" value="HATPase_dom"/>
</dbReference>
<evidence type="ECO:0000259" key="10">
    <source>
        <dbReference type="PROSITE" id="PS50112"/>
    </source>
</evidence>
<dbReference type="NCBIfam" id="TIGR00229">
    <property type="entry name" value="sensory_box"/>
    <property type="match status" value="4"/>
</dbReference>
<evidence type="ECO:0000256" key="5">
    <source>
        <dbReference type="ARBA" id="ARBA00022989"/>
    </source>
</evidence>
<dbReference type="SMART" id="SM00086">
    <property type="entry name" value="PAC"/>
    <property type="match status" value="3"/>
</dbReference>
<feature type="transmembrane region" description="Helical" evidence="9">
    <location>
        <begin position="242"/>
        <end position="267"/>
    </location>
</feature>
<dbReference type="Pfam" id="PF02518">
    <property type="entry name" value="HATPase_c"/>
    <property type="match status" value="1"/>
</dbReference>
<dbReference type="Gene3D" id="1.20.5.1930">
    <property type="match status" value="1"/>
</dbReference>
<keyword evidence="2" id="KW-0808">Transferase</keyword>
<dbReference type="Gene3D" id="3.30.565.10">
    <property type="entry name" value="Histidine kinase-like ATPase, C-terminal domain"/>
    <property type="match status" value="1"/>
</dbReference>
<dbReference type="GO" id="GO:0016020">
    <property type="term" value="C:membrane"/>
    <property type="evidence" value="ECO:0007669"/>
    <property type="project" value="UniProtKB-SubCell"/>
</dbReference>
<organism evidence="13 14">
    <name type="scientific">Chryseotalea sanaruensis</name>
    <dbReference type="NCBI Taxonomy" id="2482724"/>
    <lineage>
        <taxon>Bacteria</taxon>
        <taxon>Pseudomonadati</taxon>
        <taxon>Bacteroidota</taxon>
        <taxon>Cytophagia</taxon>
        <taxon>Cytophagales</taxon>
        <taxon>Chryseotaleaceae</taxon>
        <taxon>Chryseotalea</taxon>
    </lineage>
</organism>
<dbReference type="Pfam" id="PF08447">
    <property type="entry name" value="PAS_3"/>
    <property type="match status" value="1"/>
</dbReference>
<dbReference type="Pfam" id="PF08448">
    <property type="entry name" value="PAS_4"/>
    <property type="match status" value="1"/>
</dbReference>
<dbReference type="SUPFAM" id="SSF55874">
    <property type="entry name" value="ATPase domain of HSP90 chaperone/DNA topoisomerase II/histidine kinase"/>
    <property type="match status" value="1"/>
</dbReference>
<dbReference type="InterPro" id="IPR036890">
    <property type="entry name" value="HATPase_C_sf"/>
</dbReference>
<dbReference type="GO" id="GO:0046983">
    <property type="term" value="F:protein dimerization activity"/>
    <property type="evidence" value="ECO:0007669"/>
    <property type="project" value="InterPro"/>
</dbReference>
<dbReference type="GO" id="GO:0000155">
    <property type="term" value="F:phosphorelay sensor kinase activity"/>
    <property type="evidence" value="ECO:0007669"/>
    <property type="project" value="InterPro"/>
</dbReference>
<dbReference type="Gene3D" id="3.30.450.350">
    <property type="entry name" value="CHASE domain"/>
    <property type="match status" value="1"/>
</dbReference>
<dbReference type="InterPro" id="IPR013656">
    <property type="entry name" value="PAS_4"/>
</dbReference>
<gene>
    <name evidence="13" type="ORF">SanaruYs_06890</name>
</gene>
<dbReference type="Pfam" id="PF00989">
    <property type="entry name" value="PAS"/>
    <property type="match status" value="1"/>
</dbReference>
<keyword evidence="7 9" id="KW-0472">Membrane</keyword>
<dbReference type="InterPro" id="IPR006189">
    <property type="entry name" value="CHASE_dom"/>
</dbReference>
<dbReference type="CDD" id="cd00130">
    <property type="entry name" value="PAS"/>
    <property type="match status" value="4"/>
</dbReference>
<dbReference type="SMART" id="SM01079">
    <property type="entry name" value="CHASE"/>
    <property type="match status" value="1"/>
</dbReference>
<evidence type="ECO:0000256" key="3">
    <source>
        <dbReference type="ARBA" id="ARBA00022692"/>
    </source>
</evidence>
<dbReference type="EMBL" id="BHXQ01000001">
    <property type="protein sequence ID" value="GCC50474.1"/>
    <property type="molecule type" value="Genomic_DNA"/>
</dbReference>
<dbReference type="Gene3D" id="3.30.450.20">
    <property type="entry name" value="PAS domain"/>
    <property type="match status" value="5"/>
</dbReference>
<keyword evidence="6" id="KW-0902">Two-component regulatory system</keyword>
<dbReference type="InterPro" id="IPR042240">
    <property type="entry name" value="CHASE_sf"/>
</dbReference>
<comment type="caution">
    <text evidence="13">The sequence shown here is derived from an EMBL/GenBank/DDBJ whole genome shotgun (WGS) entry which is preliminary data.</text>
</comment>
<keyword evidence="5 9" id="KW-1133">Transmembrane helix</keyword>
<feature type="transmembrane region" description="Helical" evidence="9">
    <location>
        <begin position="6"/>
        <end position="24"/>
    </location>
</feature>
<dbReference type="Pfam" id="PF07730">
    <property type="entry name" value="HisKA_3"/>
    <property type="match status" value="1"/>
</dbReference>
<reference evidence="13 14" key="1">
    <citation type="submission" date="2018-11" db="EMBL/GenBank/DDBJ databases">
        <title>Chryseotalea sanarue gen. nov., sp., nov., a member of the family Cytophagaceae, isolated from a brackish lake in Hamamatsu Japan.</title>
        <authorList>
            <person name="Maejima Y."/>
            <person name="Iino T."/>
            <person name="Muraguchi Y."/>
            <person name="Fukuda K."/>
            <person name="Ohkuma M."/>
            <person name="Moriuchi R."/>
            <person name="Dohra H."/>
            <person name="Kimbara K."/>
            <person name="Shintani M."/>
        </authorList>
    </citation>
    <scope>NUCLEOTIDE SEQUENCE [LARGE SCALE GENOMIC DNA]</scope>
    <source>
        <strain evidence="13 14">Ys</strain>
    </source>
</reference>
<feature type="coiled-coil region" evidence="8">
    <location>
        <begin position="882"/>
        <end position="909"/>
    </location>
</feature>
<dbReference type="AlphaFoldDB" id="A0A401U693"/>
<dbReference type="InterPro" id="IPR035965">
    <property type="entry name" value="PAS-like_dom_sf"/>
</dbReference>
<dbReference type="RefSeq" id="WP_127121103.1">
    <property type="nucleotide sequence ID" value="NZ_BHXQ01000001.1"/>
</dbReference>
<dbReference type="PROSITE" id="PS50839">
    <property type="entry name" value="CHASE"/>
    <property type="match status" value="1"/>
</dbReference>
<sequence length="1117" mass="128698">MRRSGIVGITVFSCLLLLTQYISYQRYLIRKEAEQQYVARELNAISNRLEAVVSYSQSAVKTLAFIVAEYGIPRNFDSIARNILQSSRYIDALQLTQKGIITHTYPSFGNEAAIGFDILSDSVRRHEANRAIKKGELFFAGPFELMQGGLGIVGRLPIIKKDEFQGFAVVIIKLNTMLSAIGIDTTQQGEFLYQLSKTNTTTQQEEYFLSQSFDEDHGTYASIEIPAGDWKIMVMANKKQRFFFNITFSIVGLLLSMTSGLFAWYFAQQPEKLKKLVNEKTILVTESQNQFRTTLERVSDGFISYDLEWRYRYINSAAEDLLGLKLNELINKNIWEEFPELINQPIYEAYHKAKENQRYVFFESYLPISKKWFENHLYPSADGLSVFFRDVTIQKNTAEDILRAYKEKESVLQRISDKVISLDTEWRYTFLNEAALQDHPAGSEGALGKIIWDVHPELQGTVFWDKYHEAYNNKTTVAFESFYAPMKKWFSAKCFPSNDGLTVFYQDITDKKEKDKLIEINEARLIEAQSVANVGSWETDFLTLNVIWSLQTYHIFELDPASFKPSHTSFLDFVHPQDRDKVDKAFTESFQYDDDFLIEHRIITQGGKIKWVEERWKVFRNEKRTPYRAAGTCQDITKRKVAEIEKALMIDNTEESFILVDNDLIIISFNNQFYKLHEEYLGFKVEKGKSILAYAQPERQNAVKEIYSNVLGGKTKESEINFPLKDGTAKVFSIKYKPARNETNEIIGVFVTTRDITERKKAEAQIQTEKFFSDSLINSLPGIFYLYDEKGVFSHWNKNFEDISGYSAEEIKNMHPLDFYDEDEKLLIKSSIDTVFSYGHKEITAHFYTKDKRKKPYYFNGHKIVINGTSYLIGVGIDITERIQAEKELLVYTEEIKRLTAHLEQIREDERTRIAREVHDELGQQLTGLKMDASWLSKRIDKEHTSIHEKLSGMTSLMDHTIKTIRRISTDLRPGILDDLGLVAALEWQSTEFEKQYGIVCVFKSEVGDLQTERHLATTVFRIYQEALTNIARHAQATEVESIFQKNATHLILTVKDNGQGFNYKEVKSKGTLGLIGMRERAIMVGAELSIKSKNETGTIVKLQIPLTLLLPSSPGQ</sequence>
<dbReference type="InterPro" id="IPR001610">
    <property type="entry name" value="PAC"/>
</dbReference>
<dbReference type="PANTHER" id="PTHR24421">
    <property type="entry name" value="NITRATE/NITRITE SENSOR PROTEIN NARX-RELATED"/>
    <property type="match status" value="1"/>
</dbReference>
<evidence type="ECO:0000313" key="13">
    <source>
        <dbReference type="EMBL" id="GCC50474.1"/>
    </source>
</evidence>
<evidence type="ECO:0000256" key="8">
    <source>
        <dbReference type="SAM" id="Coils"/>
    </source>
</evidence>
<dbReference type="OrthoDB" id="9124519at2"/>
<dbReference type="PANTHER" id="PTHR24421:SF59">
    <property type="entry name" value="OXYGEN SENSOR HISTIDINE KINASE NREB"/>
    <property type="match status" value="1"/>
</dbReference>
<dbReference type="InterPro" id="IPR013655">
    <property type="entry name" value="PAS_fold_3"/>
</dbReference>
<protein>
    <submittedName>
        <fullName evidence="13">PAS domain S-box protein</fullName>
    </submittedName>
</protein>
<dbReference type="SUPFAM" id="SSF55785">
    <property type="entry name" value="PYP-like sensor domain (PAS domain)"/>
    <property type="match status" value="5"/>
</dbReference>
<keyword evidence="4" id="KW-0418">Kinase</keyword>
<dbReference type="InterPro" id="IPR050482">
    <property type="entry name" value="Sensor_HK_TwoCompSys"/>
</dbReference>
<keyword evidence="14" id="KW-1185">Reference proteome</keyword>
<dbReference type="Pfam" id="PF03924">
    <property type="entry name" value="CHASE"/>
    <property type="match status" value="1"/>
</dbReference>
<dbReference type="Gene3D" id="2.10.70.100">
    <property type="match status" value="1"/>
</dbReference>
<feature type="domain" description="PAS" evidence="10">
    <location>
        <begin position="287"/>
        <end position="357"/>
    </location>
</feature>
<feature type="domain" description="CHASE" evidence="12">
    <location>
        <begin position="100"/>
        <end position="181"/>
    </location>
</feature>
<evidence type="ECO:0000256" key="2">
    <source>
        <dbReference type="ARBA" id="ARBA00022679"/>
    </source>
</evidence>
<evidence type="ECO:0000256" key="6">
    <source>
        <dbReference type="ARBA" id="ARBA00023012"/>
    </source>
</evidence>
<dbReference type="PROSITE" id="PS50112">
    <property type="entry name" value="PAS"/>
    <property type="match status" value="2"/>
</dbReference>
<dbReference type="PROSITE" id="PS50113">
    <property type="entry name" value="PAC"/>
    <property type="match status" value="2"/>
</dbReference>